<dbReference type="EMBL" id="MT143706">
    <property type="protein sequence ID" value="QJB01199.1"/>
    <property type="molecule type" value="Genomic_DNA"/>
</dbReference>
<name>A0A6M3MBG2_9ZZZZ</name>
<evidence type="ECO:0000313" key="1">
    <source>
        <dbReference type="EMBL" id="QJB01199.1"/>
    </source>
</evidence>
<reference evidence="2" key="1">
    <citation type="submission" date="2020-03" db="EMBL/GenBank/DDBJ databases">
        <title>The deep terrestrial virosphere.</title>
        <authorList>
            <person name="Holmfeldt K."/>
            <person name="Nilsson E."/>
            <person name="Simone D."/>
            <person name="Lopez-Fernandez M."/>
            <person name="Wu X."/>
            <person name="de Brujin I."/>
            <person name="Lundin D."/>
            <person name="Andersson A."/>
            <person name="Bertilsson S."/>
            <person name="Dopson M."/>
        </authorList>
    </citation>
    <scope>NUCLEOTIDE SEQUENCE</scope>
    <source>
        <strain evidence="1">MM171A00126</strain>
        <strain evidence="2">MM171B00120</strain>
    </source>
</reference>
<dbReference type="EMBL" id="MT143895">
    <property type="protein sequence ID" value="QJB05107.1"/>
    <property type="molecule type" value="Genomic_DNA"/>
</dbReference>
<sequence>MTAEEYAQMAGADLSELEEIAAMIGMTGQDMVESYAEVLVKHFKESRQDLGAPRNTAIAQVSGNVIQVNFNAKDAASWKGRKSGSEPSKRLQFANRVSIMLARVPCTSPNANSSAVPSTSLDTVITYSNS</sequence>
<protein>
    <submittedName>
        <fullName evidence="2">Uncharacterized protein</fullName>
    </submittedName>
</protein>
<accession>A0A6M3MBG2</accession>
<organism evidence="2">
    <name type="scientific">viral metagenome</name>
    <dbReference type="NCBI Taxonomy" id="1070528"/>
    <lineage>
        <taxon>unclassified sequences</taxon>
        <taxon>metagenomes</taxon>
        <taxon>organismal metagenomes</taxon>
    </lineage>
</organism>
<gene>
    <name evidence="1" type="ORF">MM171A00126_0039</name>
    <name evidence="2" type="ORF">MM171B00120_0003</name>
</gene>
<proteinExistence type="predicted"/>
<evidence type="ECO:0000313" key="2">
    <source>
        <dbReference type="EMBL" id="QJB05107.1"/>
    </source>
</evidence>
<dbReference type="AlphaFoldDB" id="A0A6M3MBG2"/>